<evidence type="ECO:0000313" key="8">
    <source>
        <dbReference type="EMBL" id="SPN99000.1"/>
    </source>
</evidence>
<evidence type="ECO:0000256" key="6">
    <source>
        <dbReference type="SAM" id="MobiDB-lite"/>
    </source>
</evidence>
<feature type="binding site" evidence="5">
    <location>
        <position position="365"/>
    </location>
    <ligand>
        <name>Zn(2+)</name>
        <dbReference type="ChEBI" id="CHEBI:29105"/>
    </ligand>
</feature>
<sequence>MVEETGANGPEGMGFQVLKSAVGSGGARLGKLCLPNRLPIQTPAYIAVTSRGTVPHLTADNLVKYTSFESAYLALEDFIEKKVPPFLSTPSPDSPLRAFTAFPKDRITILGPRRVPAVTTPVGNGSKHVALFTSTGFRNVPATDYASYLATLRPDIAIALADLPHTSATPPARKLTRMVDRTGDWLDTLLRNRSEEPRGGDVALFAPVLPIERPIQWQYLDRLSEGASSLSGLAVYDVGLVPDLAANYPALDPLPRLALEAPQSPQQLLRQISLGADLSLVPFVNDTSDAGVALSFSFPAPTSTTESASAPLPLGSDLWSPENKTSLEPLVPGCTCYACTSHHRAYLHHLLCANEMLSWTLLQLHNHHVMTRFFEGVRETLALGTEAFEEAAQAFRRAYESEIPGGTGLRPRARGYHFKSEGGDKKVNEPAWSNFEGEAGGAKTEGAGAGADPVEVKV</sequence>
<dbReference type="InterPro" id="IPR028592">
    <property type="entry name" value="QTRTD1"/>
</dbReference>
<keyword evidence="9" id="KW-1185">Reference proteome</keyword>
<feature type="domain" description="tRNA-guanine(15) transglycosylase-like" evidence="7">
    <location>
        <begin position="26"/>
        <end position="400"/>
    </location>
</feature>
<comment type="subcellular location">
    <subcellularLocation>
        <location evidence="5">Cytoplasm</location>
    </subcellularLocation>
</comment>
<feature type="binding site" evidence="5">
    <location>
        <position position="336"/>
    </location>
    <ligand>
        <name>Zn(2+)</name>
        <dbReference type="ChEBI" id="CHEBI:29105"/>
    </ligand>
</feature>
<accession>A0AAE8MSN2</accession>
<dbReference type="AlphaFoldDB" id="A0AAE8MSN2"/>
<feature type="compositionally biased region" description="Basic and acidic residues" evidence="6">
    <location>
        <begin position="418"/>
        <end position="428"/>
    </location>
</feature>
<evidence type="ECO:0000256" key="2">
    <source>
        <dbReference type="ARBA" id="ARBA00022694"/>
    </source>
</evidence>
<proteinExistence type="inferred from homology"/>
<dbReference type="EMBL" id="ONZQ02000002">
    <property type="protein sequence ID" value="SPN99000.1"/>
    <property type="molecule type" value="Genomic_DNA"/>
</dbReference>
<comment type="similarity">
    <text evidence="5">Belongs to the queuine tRNA-ribosyltransferase family. QTRT2 subfamily.</text>
</comment>
<comment type="cofactor">
    <cofactor evidence="5">
        <name>Zn(2+)</name>
        <dbReference type="ChEBI" id="CHEBI:29105"/>
    </cofactor>
    <text evidence="5">Binds 1 zinc ion per subunit.</text>
</comment>
<dbReference type="PANTHER" id="PTHR46064">
    <property type="entry name" value="QUEUINE TRNA-RIBOSYLTRANSFERASE ACCESSORY SUBUNIT 2"/>
    <property type="match status" value="1"/>
</dbReference>
<dbReference type="Gene3D" id="3.20.20.105">
    <property type="entry name" value="Queuine tRNA-ribosyltransferase-like"/>
    <property type="match status" value="1"/>
</dbReference>
<dbReference type="GO" id="GO:0006400">
    <property type="term" value="P:tRNA modification"/>
    <property type="evidence" value="ECO:0007669"/>
    <property type="project" value="InterPro"/>
</dbReference>
<evidence type="ECO:0000256" key="3">
    <source>
        <dbReference type="ARBA" id="ARBA00022723"/>
    </source>
</evidence>
<evidence type="ECO:0000256" key="5">
    <source>
        <dbReference type="HAMAP-Rule" id="MF_03043"/>
    </source>
</evidence>
<dbReference type="HAMAP" id="MF_03043">
    <property type="entry name" value="QTRT2"/>
    <property type="match status" value="1"/>
</dbReference>
<reference evidence="8" key="1">
    <citation type="submission" date="2018-03" db="EMBL/GenBank/DDBJ databases">
        <authorList>
            <person name="Guldener U."/>
        </authorList>
    </citation>
    <scope>NUCLEOTIDE SEQUENCE</scope>
</reference>
<keyword evidence="4 5" id="KW-0862">Zinc</keyword>
<dbReference type="InterPro" id="IPR002616">
    <property type="entry name" value="tRNA_ribo_trans-like"/>
</dbReference>
<evidence type="ECO:0000256" key="4">
    <source>
        <dbReference type="ARBA" id="ARBA00022833"/>
    </source>
</evidence>
<dbReference type="Pfam" id="PF01702">
    <property type="entry name" value="TGT"/>
    <property type="match status" value="1"/>
</dbReference>
<comment type="function">
    <text evidence="5">Non-catalytic subunit of the queuine tRNA-ribosyltransferase (TGT) that catalyzes the base-exchange of a guanine (G) residue with queuine (Q) at position 34 (anticodon wobble position) in tRNAs with GU(N) anticodons (tRNA-Asp, -Asn, -His and -Tyr), resulting in the hypermodified nucleoside queuosine (7-(((4,5-cis-dihydroxy-2-cyclopenten-1-yl)amino)methyl)-7-deazaguanosine).</text>
</comment>
<organism evidence="8 9">
    <name type="scientific">Cephalotrichum gorgonifer</name>
    <dbReference type="NCBI Taxonomy" id="2041049"/>
    <lineage>
        <taxon>Eukaryota</taxon>
        <taxon>Fungi</taxon>
        <taxon>Dikarya</taxon>
        <taxon>Ascomycota</taxon>
        <taxon>Pezizomycotina</taxon>
        <taxon>Sordariomycetes</taxon>
        <taxon>Hypocreomycetidae</taxon>
        <taxon>Microascales</taxon>
        <taxon>Microascaceae</taxon>
        <taxon>Cephalotrichum</taxon>
    </lineage>
</organism>
<evidence type="ECO:0000256" key="1">
    <source>
        <dbReference type="ARBA" id="ARBA00022490"/>
    </source>
</evidence>
<dbReference type="GO" id="GO:0046872">
    <property type="term" value="F:metal ion binding"/>
    <property type="evidence" value="ECO:0007669"/>
    <property type="project" value="UniProtKB-KW"/>
</dbReference>
<feature type="binding site" evidence="5">
    <location>
        <position position="339"/>
    </location>
    <ligand>
        <name>Zn(2+)</name>
        <dbReference type="ChEBI" id="CHEBI:29105"/>
    </ligand>
</feature>
<dbReference type="InterPro" id="IPR036511">
    <property type="entry name" value="TGT-like_sf"/>
</dbReference>
<dbReference type="PANTHER" id="PTHR46064:SF1">
    <property type="entry name" value="QUEUINE TRNA-RIBOSYLTRANSFERASE ACCESSORY SUBUNIT 2"/>
    <property type="match status" value="1"/>
</dbReference>
<dbReference type="Proteomes" id="UP001187682">
    <property type="component" value="Unassembled WGS sequence"/>
</dbReference>
<dbReference type="InterPro" id="IPR050852">
    <property type="entry name" value="Queuine_tRNA-ribosyltrfase"/>
</dbReference>
<comment type="subunit">
    <text evidence="5">Heterodimer of a catalytic subunit and an accessory subunit.</text>
</comment>
<protein>
    <recommendedName>
        <fullName evidence="5">Queuine tRNA-ribosyltransferase accessory subunit 2</fullName>
    </recommendedName>
    <alternativeName>
        <fullName evidence="5">Queuine tRNA-ribosyltransferase domain-containing protein 1</fullName>
    </alternativeName>
</protein>
<comment type="caution">
    <text evidence="8">The sequence shown here is derived from an EMBL/GenBank/DDBJ whole genome shotgun (WGS) entry which is preliminary data.</text>
</comment>
<feature type="region of interest" description="Disordered" evidence="6">
    <location>
        <begin position="410"/>
        <end position="458"/>
    </location>
</feature>
<feature type="binding site" evidence="5">
    <location>
        <position position="334"/>
    </location>
    <ligand>
        <name>Zn(2+)</name>
        <dbReference type="ChEBI" id="CHEBI:29105"/>
    </ligand>
</feature>
<dbReference type="GO" id="GO:0008479">
    <property type="term" value="F:tRNA-guanosine(34) queuine transglycosylase activity"/>
    <property type="evidence" value="ECO:0007669"/>
    <property type="project" value="UniProtKB-UniRule"/>
</dbReference>
<name>A0AAE8MSN2_9PEZI</name>
<evidence type="ECO:0000259" key="7">
    <source>
        <dbReference type="Pfam" id="PF01702"/>
    </source>
</evidence>
<dbReference type="GO" id="GO:0005737">
    <property type="term" value="C:cytoplasm"/>
    <property type="evidence" value="ECO:0007669"/>
    <property type="project" value="UniProtKB-SubCell"/>
</dbReference>
<evidence type="ECO:0000313" key="9">
    <source>
        <dbReference type="Proteomes" id="UP001187682"/>
    </source>
</evidence>
<keyword evidence="1 5" id="KW-0963">Cytoplasm</keyword>
<dbReference type="SUPFAM" id="SSF51713">
    <property type="entry name" value="tRNA-guanine transglycosylase"/>
    <property type="match status" value="1"/>
</dbReference>
<gene>
    <name evidence="8" type="ORF">DNG_02039</name>
</gene>
<keyword evidence="3 5" id="KW-0479">Metal-binding</keyword>
<keyword evidence="2 5" id="KW-0819">tRNA processing</keyword>